<dbReference type="InterPro" id="IPR003788">
    <property type="entry name" value="NDUFAF7"/>
</dbReference>
<keyword evidence="1 3" id="KW-0489">Methyltransferase</keyword>
<evidence type="ECO:0000256" key="1">
    <source>
        <dbReference type="ARBA" id="ARBA00022603"/>
    </source>
</evidence>
<sequence length="357" mass="37090">MTPLAALLTRRIAATGPMTLADYMAECLLHPDHGYYTTRPPFGAEGDFTTAPEISQMFGELLGLCLAQAWLDQGRPGAFTLAELGPGRGVLMADVLRATARVPGFHAAARVVLVEASPALRDRQRAAVAPHAVDWADSADALPEAPLFLLANEFFDALPIRQFARAGAGWAETMVGLNADGRLALGRATPLPVAALAGRLADTAPGDVVELCPAAPGVMAAVAGRVARHGGVALAVDYGGWRSRGDTFQALRRHGFADPLAEPGQADLTAHVDFEPLARAAEDAGARALPLVTQGVLLERLGIAARASALAGRLAGDALAAHLAAHRRLTHPEEMGTLFKALAVIPHGAPLPAGFAP</sequence>
<keyword evidence="2 3" id="KW-0808">Transferase</keyword>
<dbReference type="PANTHER" id="PTHR12049:SF7">
    <property type="entry name" value="PROTEIN ARGININE METHYLTRANSFERASE NDUFAF7, MITOCHONDRIAL"/>
    <property type="match status" value="1"/>
</dbReference>
<dbReference type="InterPro" id="IPR029063">
    <property type="entry name" value="SAM-dependent_MTases_sf"/>
</dbReference>
<dbReference type="Pfam" id="PF02636">
    <property type="entry name" value="Methyltransf_28"/>
    <property type="match status" value="1"/>
</dbReference>
<dbReference type="SUPFAM" id="SSF53335">
    <property type="entry name" value="S-adenosyl-L-methionine-dependent methyltransferases"/>
    <property type="match status" value="1"/>
</dbReference>
<dbReference type="GO" id="GO:0008168">
    <property type="term" value="F:methyltransferase activity"/>
    <property type="evidence" value="ECO:0007669"/>
    <property type="project" value="UniProtKB-KW"/>
</dbReference>
<evidence type="ECO:0000313" key="4">
    <source>
        <dbReference type="Proteomes" id="UP001247754"/>
    </source>
</evidence>
<name>A0ABU1F7C6_9RHOB</name>
<dbReference type="EMBL" id="JAVKPH010000005">
    <property type="protein sequence ID" value="MDR5652337.1"/>
    <property type="molecule type" value="Genomic_DNA"/>
</dbReference>
<reference evidence="3 4" key="1">
    <citation type="submission" date="2023-09" db="EMBL/GenBank/DDBJ databases">
        <title>Xinfangfangia sedmenti sp. nov., isolated the sedment.</title>
        <authorList>
            <person name="Xu L."/>
        </authorList>
    </citation>
    <scope>NUCLEOTIDE SEQUENCE [LARGE SCALE GENOMIC DNA]</scope>
    <source>
        <strain evidence="3 4">LG-4</strain>
    </source>
</reference>
<protein>
    <submittedName>
        <fullName evidence="3">SAM-dependent methyltransferase</fullName>
        <ecNumber evidence="3">2.1.1.-</ecNumber>
    </submittedName>
</protein>
<accession>A0ABU1F7C6</accession>
<dbReference type="EC" id="2.1.1.-" evidence="3"/>
<dbReference type="PANTHER" id="PTHR12049">
    <property type="entry name" value="PROTEIN ARGININE METHYLTRANSFERASE NDUFAF7, MITOCHONDRIAL"/>
    <property type="match status" value="1"/>
</dbReference>
<gene>
    <name evidence="3" type="ORF">RGD00_06970</name>
</gene>
<evidence type="ECO:0000256" key="2">
    <source>
        <dbReference type="ARBA" id="ARBA00022679"/>
    </source>
</evidence>
<proteinExistence type="predicted"/>
<dbReference type="GO" id="GO:0032259">
    <property type="term" value="P:methylation"/>
    <property type="evidence" value="ECO:0007669"/>
    <property type="project" value="UniProtKB-KW"/>
</dbReference>
<organism evidence="3 4">
    <name type="scientific">Ruixingdingia sedimenti</name>
    <dbReference type="NCBI Taxonomy" id="3073604"/>
    <lineage>
        <taxon>Bacteria</taxon>
        <taxon>Pseudomonadati</taxon>
        <taxon>Pseudomonadota</taxon>
        <taxon>Alphaproteobacteria</taxon>
        <taxon>Rhodobacterales</taxon>
        <taxon>Paracoccaceae</taxon>
        <taxon>Ruixingdingia</taxon>
    </lineage>
</organism>
<evidence type="ECO:0000313" key="3">
    <source>
        <dbReference type="EMBL" id="MDR5652337.1"/>
    </source>
</evidence>
<dbReference type="Proteomes" id="UP001247754">
    <property type="component" value="Unassembled WGS sequence"/>
</dbReference>
<comment type="caution">
    <text evidence="3">The sequence shown here is derived from an EMBL/GenBank/DDBJ whole genome shotgun (WGS) entry which is preliminary data.</text>
</comment>
<keyword evidence="4" id="KW-1185">Reference proteome</keyword>
<dbReference type="RefSeq" id="WP_310456583.1">
    <property type="nucleotide sequence ID" value="NZ_JAVKPH010000005.1"/>
</dbReference>
<dbReference type="InterPro" id="IPR038375">
    <property type="entry name" value="NDUFAF7_sf"/>
</dbReference>
<dbReference type="Gene3D" id="3.40.50.12710">
    <property type="match status" value="1"/>
</dbReference>